<dbReference type="InterPro" id="IPR029070">
    <property type="entry name" value="Chitinase_insertion_sf"/>
</dbReference>
<keyword evidence="5 7" id="KW-0326">Glycosidase</keyword>
<dbReference type="GO" id="GO:0000272">
    <property type="term" value="P:polysaccharide catabolic process"/>
    <property type="evidence" value="ECO:0007669"/>
    <property type="project" value="UniProtKB-KW"/>
</dbReference>
<reference evidence="11" key="1">
    <citation type="submission" date="2022-07" db="EMBL/GenBank/DDBJ databases">
        <title>Phylogenomic reconstructions and comparative analyses of Kickxellomycotina fungi.</title>
        <authorList>
            <person name="Reynolds N.K."/>
            <person name="Stajich J.E."/>
            <person name="Barry K."/>
            <person name="Grigoriev I.V."/>
            <person name="Crous P."/>
            <person name="Smith M.E."/>
        </authorList>
    </citation>
    <scope>NUCLEOTIDE SEQUENCE</scope>
    <source>
        <strain evidence="11">NRRL 1565</strain>
    </source>
</reference>
<dbReference type="GO" id="GO:0008843">
    <property type="term" value="F:endochitinase activity"/>
    <property type="evidence" value="ECO:0007669"/>
    <property type="project" value="UniProtKB-EC"/>
</dbReference>
<dbReference type="Gene3D" id="3.20.20.80">
    <property type="entry name" value="Glycosidases"/>
    <property type="match status" value="1"/>
</dbReference>
<dbReference type="SUPFAM" id="SSF54556">
    <property type="entry name" value="Chitinase insertion domain"/>
    <property type="match status" value="1"/>
</dbReference>
<proteinExistence type="inferred from homology"/>
<keyword evidence="4" id="KW-0119">Carbohydrate metabolism</keyword>
<gene>
    <name evidence="11" type="ORF">H4R20_004320</name>
</gene>
<evidence type="ECO:0000259" key="10">
    <source>
        <dbReference type="PROSITE" id="PS51910"/>
    </source>
</evidence>
<accession>A0A9W8HS95</accession>
<dbReference type="PROSITE" id="PS51910">
    <property type="entry name" value="GH18_2"/>
    <property type="match status" value="1"/>
</dbReference>
<dbReference type="InterPro" id="IPR001223">
    <property type="entry name" value="Glyco_hydro18_cat"/>
</dbReference>
<comment type="caution">
    <text evidence="11">The sequence shown here is derived from an EMBL/GenBank/DDBJ whole genome shotgun (WGS) entry which is preliminary data.</text>
</comment>
<dbReference type="EMBL" id="JANBUO010001123">
    <property type="protein sequence ID" value="KAJ2799737.1"/>
    <property type="molecule type" value="Genomic_DNA"/>
</dbReference>
<evidence type="ECO:0000256" key="8">
    <source>
        <dbReference type="RuleBase" id="RU004453"/>
    </source>
</evidence>
<evidence type="ECO:0000256" key="6">
    <source>
        <dbReference type="ARBA" id="ARBA00023326"/>
    </source>
</evidence>
<keyword evidence="6" id="KW-0624">Polysaccharide degradation</keyword>
<dbReference type="GO" id="GO:0008061">
    <property type="term" value="F:chitin binding"/>
    <property type="evidence" value="ECO:0007669"/>
    <property type="project" value="InterPro"/>
</dbReference>
<keyword evidence="12" id="KW-1185">Reference proteome</keyword>
<dbReference type="InterPro" id="IPR001579">
    <property type="entry name" value="Glyco_hydro_18_chit_AS"/>
</dbReference>
<dbReference type="PANTHER" id="PTHR11177">
    <property type="entry name" value="CHITINASE"/>
    <property type="match status" value="1"/>
</dbReference>
<dbReference type="SUPFAM" id="SSF51445">
    <property type="entry name" value="(Trans)glycosidases"/>
    <property type="match status" value="1"/>
</dbReference>
<evidence type="ECO:0000256" key="1">
    <source>
        <dbReference type="ARBA" id="ARBA00000822"/>
    </source>
</evidence>
<evidence type="ECO:0000313" key="12">
    <source>
        <dbReference type="Proteomes" id="UP001140094"/>
    </source>
</evidence>
<dbReference type="GO" id="GO:0006032">
    <property type="term" value="P:chitin catabolic process"/>
    <property type="evidence" value="ECO:0007669"/>
    <property type="project" value="UniProtKB-KW"/>
</dbReference>
<dbReference type="SMART" id="SM00636">
    <property type="entry name" value="Glyco_18"/>
    <property type="match status" value="1"/>
</dbReference>
<name>A0A9W8HS95_9FUNG</name>
<dbReference type="InterPro" id="IPR050314">
    <property type="entry name" value="Glycosyl_Hydrlase_18"/>
</dbReference>
<dbReference type="Pfam" id="PF00704">
    <property type="entry name" value="Glyco_hydro_18"/>
    <property type="match status" value="1"/>
</dbReference>
<comment type="catalytic activity">
    <reaction evidence="1">
        <text>Random endo-hydrolysis of N-acetyl-beta-D-glucosaminide (1-&gt;4)-beta-linkages in chitin and chitodextrins.</text>
        <dbReference type="EC" id="3.2.1.14"/>
    </reaction>
</comment>
<keyword evidence="3" id="KW-0146">Chitin degradation</keyword>
<protein>
    <recommendedName>
        <fullName evidence="10">GH18 domain-containing protein</fullName>
    </recommendedName>
</protein>
<dbReference type="Proteomes" id="UP001140094">
    <property type="component" value="Unassembled WGS sequence"/>
</dbReference>
<evidence type="ECO:0000256" key="9">
    <source>
        <dbReference type="SAM" id="MobiDB-lite"/>
    </source>
</evidence>
<evidence type="ECO:0000256" key="7">
    <source>
        <dbReference type="RuleBase" id="RU000489"/>
    </source>
</evidence>
<evidence type="ECO:0000256" key="2">
    <source>
        <dbReference type="ARBA" id="ARBA00022801"/>
    </source>
</evidence>
<dbReference type="OrthoDB" id="448446at2759"/>
<feature type="domain" description="GH18" evidence="10">
    <location>
        <begin position="6"/>
        <end position="380"/>
    </location>
</feature>
<evidence type="ECO:0000256" key="3">
    <source>
        <dbReference type="ARBA" id="ARBA00023024"/>
    </source>
</evidence>
<dbReference type="AlphaFoldDB" id="A0A9W8HS95"/>
<evidence type="ECO:0000256" key="5">
    <source>
        <dbReference type="ARBA" id="ARBA00023295"/>
    </source>
</evidence>
<keyword evidence="2 7" id="KW-0378">Hydrolase</keyword>
<evidence type="ECO:0000256" key="4">
    <source>
        <dbReference type="ARBA" id="ARBA00023277"/>
    </source>
</evidence>
<dbReference type="InterPro" id="IPR011583">
    <property type="entry name" value="Chitinase_II/V-like_cat"/>
</dbReference>
<dbReference type="GO" id="GO:0005576">
    <property type="term" value="C:extracellular region"/>
    <property type="evidence" value="ECO:0007669"/>
    <property type="project" value="TreeGrafter"/>
</dbReference>
<evidence type="ECO:0000313" key="11">
    <source>
        <dbReference type="EMBL" id="KAJ2799737.1"/>
    </source>
</evidence>
<feature type="compositionally biased region" description="Basic and acidic residues" evidence="9">
    <location>
        <begin position="377"/>
        <end position="394"/>
    </location>
</feature>
<sequence>MALGDTLFVGYYNSWSKDLPEDVKLSKYSHINLAYILPKADGTFEYDTTFFTAERVKSIQAEGPKVLASVGGFDGSFKYSTLVADVTVTKEFITNLMFLVKALNLDGIDFNWENIGIKTGCYDVDLKHDAYNYLRFIQDVRLRFTKEFGEGKKMVTTALGIKPFLMDGESLDNVSEFAKVVDYGTIRAFDMNGAGIDSTGPNAPLPRKNALGSKESIEETIQNWIDAKWPVNKLVLGLPFYGSSAIVKGDVGSDEVGMYAQREAGVPKGDWMDREVSLTGCKDEKVFTGNWKYRNLRVSALTSPNEAQKDWKYFWDEGSQTPWLYNQGNMTFISYDNPESITAKVKHAAGLGLAGAMVWAVDMDFKEELVNAMQSWPKEKETPEDKSEPDDKCTVEFQNSCPDEDGKSATYSTCIGGVLISRLCPDGTVCYKNNDDIKCDYRS</sequence>
<comment type="similarity">
    <text evidence="8">Belongs to the glycosyl hydrolase 18 family.</text>
</comment>
<dbReference type="PANTHER" id="PTHR11177:SF392">
    <property type="entry name" value="HAP41P"/>
    <property type="match status" value="1"/>
</dbReference>
<dbReference type="InterPro" id="IPR017853">
    <property type="entry name" value="GH"/>
</dbReference>
<dbReference type="PROSITE" id="PS01095">
    <property type="entry name" value="GH18_1"/>
    <property type="match status" value="1"/>
</dbReference>
<feature type="region of interest" description="Disordered" evidence="9">
    <location>
        <begin position="375"/>
        <end position="405"/>
    </location>
</feature>
<organism evidence="11 12">
    <name type="scientific">Coemansia guatemalensis</name>
    <dbReference type="NCBI Taxonomy" id="2761395"/>
    <lineage>
        <taxon>Eukaryota</taxon>
        <taxon>Fungi</taxon>
        <taxon>Fungi incertae sedis</taxon>
        <taxon>Zoopagomycota</taxon>
        <taxon>Kickxellomycotina</taxon>
        <taxon>Kickxellomycetes</taxon>
        <taxon>Kickxellales</taxon>
        <taxon>Kickxellaceae</taxon>
        <taxon>Coemansia</taxon>
    </lineage>
</organism>
<dbReference type="Gene3D" id="3.10.50.10">
    <property type="match status" value="1"/>
</dbReference>